<organism evidence="1 2">
    <name type="scientific">Dallia pectoralis</name>
    <name type="common">Alaska blackfish</name>
    <dbReference type="NCBI Taxonomy" id="75939"/>
    <lineage>
        <taxon>Eukaryota</taxon>
        <taxon>Metazoa</taxon>
        <taxon>Chordata</taxon>
        <taxon>Craniata</taxon>
        <taxon>Vertebrata</taxon>
        <taxon>Euteleostomi</taxon>
        <taxon>Actinopterygii</taxon>
        <taxon>Neopterygii</taxon>
        <taxon>Teleostei</taxon>
        <taxon>Protacanthopterygii</taxon>
        <taxon>Esociformes</taxon>
        <taxon>Umbridae</taxon>
        <taxon>Dallia</taxon>
    </lineage>
</organism>
<reference evidence="1" key="1">
    <citation type="submission" date="2021-05" db="EMBL/GenBank/DDBJ databases">
        <authorList>
            <person name="Pan Q."/>
            <person name="Jouanno E."/>
            <person name="Zahm M."/>
            <person name="Klopp C."/>
            <person name="Cabau C."/>
            <person name="Louis A."/>
            <person name="Berthelot C."/>
            <person name="Parey E."/>
            <person name="Roest Crollius H."/>
            <person name="Montfort J."/>
            <person name="Robinson-Rechavi M."/>
            <person name="Bouchez O."/>
            <person name="Lampietro C."/>
            <person name="Lopez Roques C."/>
            <person name="Donnadieu C."/>
            <person name="Postlethwait J."/>
            <person name="Bobe J."/>
            <person name="Dillon D."/>
            <person name="Chandos A."/>
            <person name="von Hippel F."/>
            <person name="Guiguen Y."/>
        </authorList>
    </citation>
    <scope>NUCLEOTIDE SEQUENCE</scope>
    <source>
        <strain evidence="1">YG-Jan2019</strain>
    </source>
</reference>
<proteinExistence type="predicted"/>
<protein>
    <submittedName>
        <fullName evidence="1">Uncharacterized protein</fullName>
    </submittedName>
</protein>
<dbReference type="EMBL" id="CM055731">
    <property type="protein sequence ID" value="KAJ8012888.1"/>
    <property type="molecule type" value="Genomic_DNA"/>
</dbReference>
<accession>A0ACC2HAN6</accession>
<keyword evidence="2" id="KW-1185">Reference proteome</keyword>
<evidence type="ECO:0000313" key="1">
    <source>
        <dbReference type="EMBL" id="KAJ8012888.1"/>
    </source>
</evidence>
<name>A0ACC2HAN6_DALPE</name>
<comment type="caution">
    <text evidence="1">The sequence shown here is derived from an EMBL/GenBank/DDBJ whole genome shotgun (WGS) entry which is preliminary data.</text>
</comment>
<dbReference type="Proteomes" id="UP001157502">
    <property type="component" value="Chromosome 4"/>
</dbReference>
<gene>
    <name evidence="1" type="ORF">DPEC_G00047560</name>
</gene>
<sequence>MWGHNHHNHHGNQYPPGYIGNPNGLWYTHAPWDVLGNVSTVNMVTMDTTDIMVTTDTMVINNETSSSSCSSDSN</sequence>
<evidence type="ECO:0000313" key="2">
    <source>
        <dbReference type="Proteomes" id="UP001157502"/>
    </source>
</evidence>